<dbReference type="Gene3D" id="3.40.50.1110">
    <property type="entry name" value="SGNH hydrolase"/>
    <property type="match status" value="1"/>
</dbReference>
<dbReference type="VEuPathDB" id="VectorBase:PPAI003468"/>
<dbReference type="Proteomes" id="UP000092462">
    <property type="component" value="Unassembled WGS sequence"/>
</dbReference>
<name>A0A1B0D7E5_PHLPP</name>
<dbReference type="GO" id="GO:0006644">
    <property type="term" value="P:phospholipid metabolic process"/>
    <property type="evidence" value="ECO:0007669"/>
    <property type="project" value="TreeGrafter"/>
</dbReference>
<dbReference type="CDD" id="cd01824">
    <property type="entry name" value="Phospholipase_B_like"/>
    <property type="match status" value="1"/>
</dbReference>
<dbReference type="VEuPathDB" id="VectorBase:PPAPM1_004639"/>
<evidence type="ECO:0000313" key="1">
    <source>
        <dbReference type="EnsemblMetazoa" id="PPAI003468-PA"/>
    </source>
</evidence>
<dbReference type="AlphaFoldDB" id="A0A1B0D7E5"/>
<dbReference type="Pfam" id="PF00657">
    <property type="entry name" value="Lipase_GDSL"/>
    <property type="match status" value="1"/>
</dbReference>
<evidence type="ECO:0000313" key="2">
    <source>
        <dbReference type="Proteomes" id="UP000092462"/>
    </source>
</evidence>
<dbReference type="EMBL" id="AJVK01003890">
    <property type="status" value="NOT_ANNOTATED_CDS"/>
    <property type="molecule type" value="Genomic_DNA"/>
</dbReference>
<dbReference type="InterPro" id="IPR001087">
    <property type="entry name" value="GDSL"/>
</dbReference>
<dbReference type="GO" id="GO:0004620">
    <property type="term" value="F:phospholipase activity"/>
    <property type="evidence" value="ECO:0007669"/>
    <property type="project" value="InterPro"/>
</dbReference>
<dbReference type="PANTHER" id="PTHR21325">
    <property type="entry name" value="PHOSPHOLIPASE B, PLB1"/>
    <property type="match status" value="1"/>
</dbReference>
<reference evidence="1" key="1">
    <citation type="submission" date="2022-08" db="UniProtKB">
        <authorList>
            <consortium name="EnsemblMetazoa"/>
        </authorList>
    </citation>
    <scope>IDENTIFICATION</scope>
    <source>
        <strain evidence="1">Israel</strain>
    </source>
</reference>
<dbReference type="PANTHER" id="PTHR21325:SF31">
    <property type="entry name" value="GH22081P-RELATED"/>
    <property type="match status" value="1"/>
</dbReference>
<dbReference type="InterPro" id="IPR036514">
    <property type="entry name" value="SGNH_hydro_sf"/>
</dbReference>
<dbReference type="SUPFAM" id="SSF52266">
    <property type="entry name" value="SGNH hydrolase"/>
    <property type="match status" value="1"/>
</dbReference>
<dbReference type="InterPro" id="IPR035547">
    <property type="entry name" value="Phospholipase_B"/>
</dbReference>
<protein>
    <recommendedName>
        <fullName evidence="3">Phospholipase B1, membrane-associated</fullName>
    </recommendedName>
</protein>
<proteinExistence type="predicted"/>
<organism evidence="1 2">
    <name type="scientific">Phlebotomus papatasi</name>
    <name type="common">Sandfly</name>
    <dbReference type="NCBI Taxonomy" id="29031"/>
    <lineage>
        <taxon>Eukaryota</taxon>
        <taxon>Metazoa</taxon>
        <taxon>Ecdysozoa</taxon>
        <taxon>Arthropoda</taxon>
        <taxon>Hexapoda</taxon>
        <taxon>Insecta</taxon>
        <taxon>Pterygota</taxon>
        <taxon>Neoptera</taxon>
        <taxon>Endopterygota</taxon>
        <taxon>Diptera</taxon>
        <taxon>Nematocera</taxon>
        <taxon>Psychodoidea</taxon>
        <taxon>Psychodidae</taxon>
        <taxon>Phlebotomus</taxon>
        <taxon>Phlebotomus</taxon>
    </lineage>
</organism>
<dbReference type="EMBL" id="AJVK01003889">
    <property type="status" value="NOT_ANNOTATED_CDS"/>
    <property type="molecule type" value="Genomic_DNA"/>
</dbReference>
<sequence>MTKNSLEIVFFAIFFMQTFACGESRIITGSSPLDNLIIRPLFHSFRNMTFRLVGQTGLRNTGRYLQQPLTKFPCDTTFGRSGKPPTRDIDIIAAMGDSLTAATGATSTSFMDLFMENRGLAWCIGGQWNWHNSTTLPNILRAFNPNLFGYSIGDSYPFHRASQFNVAEIGAVSADLPYMARTLIRRIKSDKRVNFKKQWKMLTISIGGNDICSFVCTWDDPESLPRKHRVSLLKTLRYIRDNMPRTFVNIVSVPSVDKVVGLKPKPEQCRLMHHIECSCWEGRLYNQTDQLRRRLHNIQQEFIKAEAEVAQYDEFKGLQEFAVVYQPFSLNLSIKTKDEKTDYSLLAFDCFHMSQKAHAWAGTSLWNNIMEPIPDKAVSWDSPSVRFKCPTKEFPYIRTHDN</sequence>
<dbReference type="EnsemblMetazoa" id="PPAI003468-RA">
    <property type="protein sequence ID" value="PPAI003468-PA"/>
    <property type="gene ID" value="PPAI003468"/>
</dbReference>
<accession>A0A1B0D7E5</accession>
<keyword evidence="2" id="KW-1185">Reference proteome</keyword>
<dbReference type="InterPro" id="IPR038885">
    <property type="entry name" value="PLB1"/>
</dbReference>
<evidence type="ECO:0008006" key="3">
    <source>
        <dbReference type="Google" id="ProtNLM"/>
    </source>
</evidence>